<accession>A0A6G1CYF5</accession>
<evidence type="ECO:0000313" key="3">
    <source>
        <dbReference type="Proteomes" id="UP000479710"/>
    </source>
</evidence>
<proteinExistence type="predicted"/>
<name>A0A6G1CYF5_9ORYZ</name>
<gene>
    <name evidence="2" type="ORF">E2562_000936</name>
</gene>
<dbReference type="Proteomes" id="UP000479710">
    <property type="component" value="Unassembled WGS sequence"/>
</dbReference>
<reference evidence="2 3" key="1">
    <citation type="submission" date="2019-11" db="EMBL/GenBank/DDBJ databases">
        <title>Whole genome sequence of Oryza granulata.</title>
        <authorList>
            <person name="Li W."/>
        </authorList>
    </citation>
    <scope>NUCLEOTIDE SEQUENCE [LARGE SCALE GENOMIC DNA]</scope>
    <source>
        <strain evidence="3">cv. Menghai</strain>
        <tissue evidence="2">Leaf</tissue>
    </source>
</reference>
<organism evidence="2 3">
    <name type="scientific">Oryza meyeriana var. granulata</name>
    <dbReference type="NCBI Taxonomy" id="110450"/>
    <lineage>
        <taxon>Eukaryota</taxon>
        <taxon>Viridiplantae</taxon>
        <taxon>Streptophyta</taxon>
        <taxon>Embryophyta</taxon>
        <taxon>Tracheophyta</taxon>
        <taxon>Spermatophyta</taxon>
        <taxon>Magnoliopsida</taxon>
        <taxon>Liliopsida</taxon>
        <taxon>Poales</taxon>
        <taxon>Poaceae</taxon>
        <taxon>BOP clade</taxon>
        <taxon>Oryzoideae</taxon>
        <taxon>Oryzeae</taxon>
        <taxon>Oryzinae</taxon>
        <taxon>Oryza</taxon>
        <taxon>Oryza meyeriana</taxon>
    </lineage>
</organism>
<feature type="region of interest" description="Disordered" evidence="1">
    <location>
        <begin position="1"/>
        <end position="24"/>
    </location>
</feature>
<dbReference type="EMBL" id="SPHZ02000007">
    <property type="protein sequence ID" value="KAF0905139.1"/>
    <property type="molecule type" value="Genomic_DNA"/>
</dbReference>
<comment type="caution">
    <text evidence="2">The sequence shown here is derived from an EMBL/GenBank/DDBJ whole genome shotgun (WGS) entry which is preliminary data.</text>
</comment>
<evidence type="ECO:0000256" key="1">
    <source>
        <dbReference type="SAM" id="MobiDB-lite"/>
    </source>
</evidence>
<evidence type="ECO:0000313" key="2">
    <source>
        <dbReference type="EMBL" id="KAF0905139.1"/>
    </source>
</evidence>
<dbReference type="AlphaFoldDB" id="A0A6G1CYF5"/>
<protein>
    <submittedName>
        <fullName evidence="2">Uncharacterized protein</fullName>
    </submittedName>
</protein>
<feature type="compositionally biased region" description="Basic and acidic residues" evidence="1">
    <location>
        <begin position="1"/>
        <end position="10"/>
    </location>
</feature>
<sequence length="178" mass="19389">MPDIRKDMRKAARTAAAGNTNGDHEGALARAEKLAHADPRLAIVGIRPLSLLTTTLQLAWDLHYAAVIRSPKVVALGGKVARDAARETNAHHEGQAARPVVPSCVNIATALGEVFACPSISPRSDGRRKNPMKNREGKNDRIATYLAKTNMYFEHMALMASSWLLRMEYMKASSRAAC</sequence>
<keyword evidence="3" id="KW-1185">Reference proteome</keyword>